<dbReference type="AlphaFoldDB" id="A0A370HI61"/>
<dbReference type="OrthoDB" id="9807509at2"/>
<protein>
    <submittedName>
        <fullName evidence="4">Putative damage-inducible protein DinB</fullName>
    </submittedName>
</protein>
<evidence type="ECO:0000256" key="3">
    <source>
        <dbReference type="PIRSR" id="PIRSR607837-1"/>
    </source>
</evidence>
<evidence type="ECO:0000313" key="5">
    <source>
        <dbReference type="Proteomes" id="UP000254925"/>
    </source>
</evidence>
<name>A0A370HI61_9HYPH</name>
<organism evidence="4 5">
    <name type="scientific">Microvirga subterranea</name>
    <dbReference type="NCBI Taxonomy" id="186651"/>
    <lineage>
        <taxon>Bacteria</taxon>
        <taxon>Pseudomonadati</taxon>
        <taxon>Pseudomonadota</taxon>
        <taxon>Alphaproteobacteria</taxon>
        <taxon>Hyphomicrobiales</taxon>
        <taxon>Methylobacteriaceae</taxon>
        <taxon>Microvirga</taxon>
    </lineage>
</organism>
<dbReference type="PANTHER" id="PTHR37302">
    <property type="entry name" value="SLR1116 PROTEIN"/>
    <property type="match status" value="1"/>
</dbReference>
<feature type="binding site" evidence="3">
    <location>
        <position position="133"/>
    </location>
    <ligand>
        <name>a divalent metal cation</name>
        <dbReference type="ChEBI" id="CHEBI:60240"/>
    </ligand>
</feature>
<proteinExistence type="inferred from homology"/>
<sequence>MKPHFAMLAAYNAWCNRRLYDAVAQLSDAEYRADRGAFFKSLHGTLNHILVADRIWMRRFTGEGDAPNRLDLILFESFDDLRRAREAEDARIIAYAEDLTDARLNGLFRYRTIVKPAEVEQPLAPALIHFFNHQTHHRGQAHCILTGLGQEAPSFDLVLFQREARMGLS</sequence>
<dbReference type="EMBL" id="QQBB01000006">
    <property type="protein sequence ID" value="RDI57732.1"/>
    <property type="molecule type" value="Genomic_DNA"/>
</dbReference>
<gene>
    <name evidence="4" type="ORF">DES45_10644</name>
</gene>
<accession>A0A370HI61</accession>
<dbReference type="Pfam" id="PF05163">
    <property type="entry name" value="DinB"/>
    <property type="match status" value="1"/>
</dbReference>
<dbReference type="SUPFAM" id="SSF109854">
    <property type="entry name" value="DinB/YfiT-like putative metalloenzymes"/>
    <property type="match status" value="1"/>
</dbReference>
<keyword evidence="2 3" id="KW-0479">Metal-binding</keyword>
<feature type="binding site" evidence="3">
    <location>
        <position position="48"/>
    </location>
    <ligand>
        <name>a divalent metal cation</name>
        <dbReference type="ChEBI" id="CHEBI:60240"/>
    </ligand>
</feature>
<feature type="binding site" evidence="3">
    <location>
        <position position="137"/>
    </location>
    <ligand>
        <name>a divalent metal cation</name>
        <dbReference type="ChEBI" id="CHEBI:60240"/>
    </ligand>
</feature>
<dbReference type="PANTHER" id="PTHR37302:SF1">
    <property type="entry name" value="PROTEIN DINB"/>
    <property type="match status" value="1"/>
</dbReference>
<comment type="similarity">
    <text evidence="1">Belongs to the DinB family.</text>
</comment>
<evidence type="ECO:0000256" key="1">
    <source>
        <dbReference type="ARBA" id="ARBA00008635"/>
    </source>
</evidence>
<reference evidence="4 5" key="1">
    <citation type="submission" date="2018-07" db="EMBL/GenBank/DDBJ databases">
        <title>Genomic Encyclopedia of Type Strains, Phase IV (KMG-IV): sequencing the most valuable type-strain genomes for metagenomic binning, comparative biology and taxonomic classification.</title>
        <authorList>
            <person name="Goeker M."/>
        </authorList>
    </citation>
    <scope>NUCLEOTIDE SEQUENCE [LARGE SCALE GENOMIC DNA]</scope>
    <source>
        <strain evidence="4 5">DSM 14364</strain>
    </source>
</reference>
<dbReference type="GO" id="GO:0046872">
    <property type="term" value="F:metal ion binding"/>
    <property type="evidence" value="ECO:0007669"/>
    <property type="project" value="UniProtKB-KW"/>
</dbReference>
<keyword evidence="5" id="KW-1185">Reference proteome</keyword>
<dbReference type="Proteomes" id="UP000254925">
    <property type="component" value="Unassembled WGS sequence"/>
</dbReference>
<dbReference type="RefSeq" id="WP_114770976.1">
    <property type="nucleotide sequence ID" value="NZ_QQBB01000006.1"/>
</dbReference>
<comment type="caution">
    <text evidence="4">The sequence shown here is derived from an EMBL/GenBank/DDBJ whole genome shotgun (WGS) entry which is preliminary data.</text>
</comment>
<dbReference type="InterPro" id="IPR007837">
    <property type="entry name" value="DinB"/>
</dbReference>
<dbReference type="Gene3D" id="1.20.120.450">
    <property type="entry name" value="dinb family like domain"/>
    <property type="match status" value="1"/>
</dbReference>
<evidence type="ECO:0000313" key="4">
    <source>
        <dbReference type="EMBL" id="RDI57732.1"/>
    </source>
</evidence>
<dbReference type="InterPro" id="IPR034660">
    <property type="entry name" value="DinB/YfiT-like"/>
</dbReference>
<evidence type="ECO:0000256" key="2">
    <source>
        <dbReference type="ARBA" id="ARBA00022723"/>
    </source>
</evidence>